<dbReference type="InterPro" id="IPR031424">
    <property type="entry name" value="QVR-like"/>
</dbReference>
<proteinExistence type="inferred from homology"/>
<keyword evidence="4" id="KW-0732">Signal</keyword>
<accession>A0AAE0VKV6</accession>
<gene>
    <name evidence="14" type="ORF">CHS0354_000269</name>
</gene>
<dbReference type="EMBL" id="JAEAOA010000066">
    <property type="protein sequence ID" value="KAK3582028.1"/>
    <property type="molecule type" value="Genomic_DNA"/>
</dbReference>
<evidence type="ECO:0000256" key="6">
    <source>
        <dbReference type="ARBA" id="ARBA00023157"/>
    </source>
</evidence>
<evidence type="ECO:0000256" key="12">
    <source>
        <dbReference type="ARBA" id="ARBA00045788"/>
    </source>
</evidence>
<dbReference type="PANTHER" id="PTHR33562:SF31">
    <property type="entry name" value="PROTEIN QUIVER"/>
    <property type="match status" value="1"/>
</dbReference>
<dbReference type="Proteomes" id="UP001195483">
    <property type="component" value="Unassembled WGS sequence"/>
</dbReference>
<evidence type="ECO:0000256" key="11">
    <source>
        <dbReference type="ARBA" id="ARBA00044561"/>
    </source>
</evidence>
<evidence type="ECO:0000256" key="7">
    <source>
        <dbReference type="ARBA" id="ARBA00023180"/>
    </source>
</evidence>
<dbReference type="InterPro" id="IPR050975">
    <property type="entry name" value="Sleep_regulator"/>
</dbReference>
<comment type="function">
    <text evidence="12">Bifunctional regulator of neuronal activity in the mushroom body, and possibly other regions of the brain, that acts as a signaling molecule required for homeostatic regulation of sleep under normal conditions and after sleep deprivation. Reduces neuronal excitability by enhancing Sh/shaker K(+) channel activity; possibly by stabilizing Sh/shaker to increase protein levels, accelerating its activation kinetics, slowing C-type inactivation and enhancing recovery from inactivation. Specifically affects the A-type K(+) current. Antagonizes nicotinic acetylcholine receptors (nAChRs) to reduce synaptic transmission, possibly by preventing their localization to the cell surface. Required for regulation of neuromuscular excitability and plasticity at neuromuscular junctions.</text>
</comment>
<keyword evidence="3" id="KW-0472">Membrane</keyword>
<reference evidence="14" key="3">
    <citation type="submission" date="2023-05" db="EMBL/GenBank/DDBJ databases">
        <authorList>
            <person name="Smith C.H."/>
        </authorList>
    </citation>
    <scope>NUCLEOTIDE SEQUENCE</scope>
    <source>
        <strain evidence="14">CHS0354</strain>
        <tissue evidence="14">Mantle</tissue>
    </source>
</reference>
<keyword evidence="7" id="KW-0325">Glycoprotein</keyword>
<evidence type="ECO:0000256" key="9">
    <source>
        <dbReference type="ARBA" id="ARBA00044499"/>
    </source>
</evidence>
<dbReference type="AlphaFoldDB" id="A0AAE0VKV6"/>
<evidence type="ECO:0000256" key="3">
    <source>
        <dbReference type="ARBA" id="ARBA00022475"/>
    </source>
</evidence>
<dbReference type="PANTHER" id="PTHR33562">
    <property type="entry name" value="ATILLA, ISOFORM B-RELATED-RELATED"/>
    <property type="match status" value="1"/>
</dbReference>
<dbReference type="GO" id="GO:0048511">
    <property type="term" value="P:rhythmic process"/>
    <property type="evidence" value="ECO:0007669"/>
    <property type="project" value="UniProtKB-KW"/>
</dbReference>
<comment type="subunit">
    <text evidence="13">Interacts (via loop 2 of the three-fingered Ly-6 domain) with Sh/shaker; this interaction may stabilize both components of the complex and may be required for targeting or retention of Sh/shaker to neural cell projections. Interacts (via loop 2 of the three-fingered Ly-6 domain) with nAChRalpha3 and potentially other nicotinic acetylcholine receptors; this interaction is required for antagonism of nicotinic acetylcholine receptors.</text>
</comment>
<evidence type="ECO:0000256" key="10">
    <source>
        <dbReference type="ARBA" id="ARBA00044524"/>
    </source>
</evidence>
<organism evidence="14 15">
    <name type="scientific">Potamilus streckersoni</name>
    <dbReference type="NCBI Taxonomy" id="2493646"/>
    <lineage>
        <taxon>Eukaryota</taxon>
        <taxon>Metazoa</taxon>
        <taxon>Spiralia</taxon>
        <taxon>Lophotrochozoa</taxon>
        <taxon>Mollusca</taxon>
        <taxon>Bivalvia</taxon>
        <taxon>Autobranchia</taxon>
        <taxon>Heteroconchia</taxon>
        <taxon>Palaeoheterodonta</taxon>
        <taxon>Unionida</taxon>
        <taxon>Unionoidea</taxon>
        <taxon>Unionidae</taxon>
        <taxon>Ambleminae</taxon>
        <taxon>Lampsilini</taxon>
        <taxon>Potamilus</taxon>
    </lineage>
</organism>
<evidence type="ECO:0000313" key="14">
    <source>
        <dbReference type="EMBL" id="KAK3582028.1"/>
    </source>
</evidence>
<dbReference type="GO" id="GO:0032222">
    <property type="term" value="P:regulation of synaptic transmission, cholinergic"/>
    <property type="evidence" value="ECO:0007669"/>
    <property type="project" value="InterPro"/>
</dbReference>
<comment type="caution">
    <text evidence="14">The sequence shown here is derived from an EMBL/GenBank/DDBJ whole genome shotgun (WGS) entry which is preliminary data.</text>
</comment>
<protein>
    <recommendedName>
        <fullName evidence="10">UPAR/Ly6 domain-containing protein qvr</fullName>
    </recommendedName>
    <alternativeName>
        <fullName evidence="11">Protein quiver</fullName>
    </alternativeName>
    <alternativeName>
        <fullName evidence="8">Protein sleepless</fullName>
    </alternativeName>
</protein>
<keyword evidence="15" id="KW-1185">Reference proteome</keyword>
<reference evidence="14" key="2">
    <citation type="journal article" date="2021" name="Genome Biol. Evol.">
        <title>Developing a high-quality reference genome for a parasitic bivalve with doubly uniparental inheritance (Bivalvia: Unionida).</title>
        <authorList>
            <person name="Smith C.H."/>
        </authorList>
    </citation>
    <scope>NUCLEOTIDE SEQUENCE</scope>
    <source>
        <strain evidence="14">CHS0354</strain>
        <tissue evidence="14">Mantle</tissue>
    </source>
</reference>
<comment type="subcellular location">
    <subcellularLocation>
        <location evidence="1">Cell membrane</location>
        <topology evidence="1">Lipid-anchor</topology>
        <topology evidence="1">GPI-anchor</topology>
        <orientation evidence="1">Extracellular side</orientation>
    </subcellularLocation>
    <subcellularLocation>
        <location evidence="9">Membrane raft</location>
        <topology evidence="9">Lipid-anchor</topology>
        <topology evidence="9">GPI-anchor</topology>
        <orientation evidence="9">Extracellular side</orientation>
    </subcellularLocation>
</comment>
<keyword evidence="3" id="KW-1003">Cell membrane</keyword>
<dbReference type="GO" id="GO:0045121">
    <property type="term" value="C:membrane raft"/>
    <property type="evidence" value="ECO:0007669"/>
    <property type="project" value="UniProtKB-SubCell"/>
</dbReference>
<keyword evidence="5" id="KW-0090">Biological rhythms</keyword>
<evidence type="ECO:0000256" key="13">
    <source>
        <dbReference type="ARBA" id="ARBA00046769"/>
    </source>
</evidence>
<evidence type="ECO:0000256" key="5">
    <source>
        <dbReference type="ARBA" id="ARBA00023108"/>
    </source>
</evidence>
<evidence type="ECO:0000256" key="2">
    <source>
        <dbReference type="ARBA" id="ARBA00010522"/>
    </source>
</evidence>
<comment type="similarity">
    <text evidence="2">Belongs to the quiver family.</text>
</comment>
<name>A0AAE0VKV6_9BIVA</name>
<dbReference type="GO" id="GO:0030431">
    <property type="term" value="P:sleep"/>
    <property type="evidence" value="ECO:0007669"/>
    <property type="project" value="InterPro"/>
</dbReference>
<evidence type="ECO:0000256" key="8">
    <source>
        <dbReference type="ARBA" id="ARBA00031037"/>
    </source>
</evidence>
<keyword evidence="6" id="KW-1015">Disulfide bond</keyword>
<dbReference type="GO" id="GO:0005886">
    <property type="term" value="C:plasma membrane"/>
    <property type="evidence" value="ECO:0007669"/>
    <property type="project" value="UniProtKB-SubCell"/>
</dbReference>
<evidence type="ECO:0000256" key="1">
    <source>
        <dbReference type="ARBA" id="ARBA00004471"/>
    </source>
</evidence>
<evidence type="ECO:0000256" key="4">
    <source>
        <dbReference type="ARBA" id="ARBA00022729"/>
    </source>
</evidence>
<evidence type="ECO:0000313" key="15">
    <source>
        <dbReference type="Proteomes" id="UP001195483"/>
    </source>
</evidence>
<sequence>MEVCEKYDSNFYIFVLELTRHFSPQGIKKKPTKTSRTKAVSLKCYSCGTIDPKCRDPFDKDKEGIYSFDCSGSCYKAKSQNGDITRGCWPRPMEKKCTDQYVADRHGIDGPGTACHCSDNFCNGASTQTGQCIITTLLLLMCSMTKHYLSRP</sequence>
<reference evidence="14" key="1">
    <citation type="journal article" date="2021" name="Genome Biol. Evol.">
        <title>A High-Quality Reference Genome for a Parasitic Bivalve with Doubly Uniparental Inheritance (Bivalvia: Unionida).</title>
        <authorList>
            <person name="Smith C.H."/>
        </authorList>
    </citation>
    <scope>NUCLEOTIDE SEQUENCE</scope>
    <source>
        <strain evidence="14">CHS0354</strain>
    </source>
</reference>
<dbReference type="Pfam" id="PF17064">
    <property type="entry name" value="QVR"/>
    <property type="match status" value="1"/>
</dbReference>